<keyword evidence="2" id="KW-1185">Reference proteome</keyword>
<protein>
    <submittedName>
        <fullName evidence="1">Uncharacterized protein</fullName>
    </submittedName>
</protein>
<dbReference type="Proteomes" id="UP001596091">
    <property type="component" value="Unassembled WGS sequence"/>
</dbReference>
<reference evidence="2" key="1">
    <citation type="journal article" date="2019" name="Int. J. Syst. Evol. Microbiol.">
        <title>The Global Catalogue of Microorganisms (GCM) 10K type strain sequencing project: providing services to taxonomists for standard genome sequencing and annotation.</title>
        <authorList>
            <consortium name="The Broad Institute Genomics Platform"/>
            <consortium name="The Broad Institute Genome Sequencing Center for Infectious Disease"/>
            <person name="Wu L."/>
            <person name="Ma J."/>
        </authorList>
    </citation>
    <scope>NUCLEOTIDE SEQUENCE [LARGE SCALE GENOMIC DNA]</scope>
    <source>
        <strain evidence="2">JCM 4087</strain>
    </source>
</reference>
<accession>A0ABW1EKQ3</accession>
<dbReference type="EMBL" id="JBHSPH010000010">
    <property type="protein sequence ID" value="MFC5864524.1"/>
    <property type="molecule type" value="Genomic_DNA"/>
</dbReference>
<gene>
    <name evidence="1" type="ORF">ACFPT7_19610</name>
</gene>
<name>A0ABW1EKQ3_9BACT</name>
<sequence length="402" mass="44987">MQPSDLTPDKFSKYPPEAKHVAVTHLNVLRQLPLSFVASLLREVIDYDYRFPAERTAIDRELADLDHLSAEKLDARFAGFAQLKLTGDLERLDWVDEPGRFTEELSAYLWRTHQLDAFRSAATEYGRQLDANLPVAPLPIPRVGIAVIGKDVPQYDGHLFKQLRQHGTLFEAVTPDNGLAQILEFASTRASNHPGNYLHWYIDGGSPEPPHTSLTSVSYQGITPLRDSLLRFMQSEITRPGMGPEELRTHMAQLTPSDLGFDDGGDPVMGRYRLKLFTEGSGTQIFSTTFVQWACRECLRRAQPLTLVARYAPRQRQRSMNELLSNNDSKIELDPVGSLIDGDMGAYYHWINQQRLPGAEQSSLVVWYEGHSQALAVTPTLPRGTTSGSKLDLKGLLTLATS</sequence>
<comment type="caution">
    <text evidence="1">The sequence shown here is derived from an EMBL/GenBank/DDBJ whole genome shotgun (WGS) entry which is preliminary data.</text>
</comment>
<organism evidence="1 2">
    <name type="scientific">Acidicapsa dinghuensis</name>
    <dbReference type="NCBI Taxonomy" id="2218256"/>
    <lineage>
        <taxon>Bacteria</taxon>
        <taxon>Pseudomonadati</taxon>
        <taxon>Acidobacteriota</taxon>
        <taxon>Terriglobia</taxon>
        <taxon>Terriglobales</taxon>
        <taxon>Acidobacteriaceae</taxon>
        <taxon>Acidicapsa</taxon>
    </lineage>
</organism>
<evidence type="ECO:0000313" key="2">
    <source>
        <dbReference type="Proteomes" id="UP001596091"/>
    </source>
</evidence>
<evidence type="ECO:0000313" key="1">
    <source>
        <dbReference type="EMBL" id="MFC5864524.1"/>
    </source>
</evidence>
<dbReference type="RefSeq" id="WP_263333050.1">
    <property type="nucleotide sequence ID" value="NZ_JAGSYH010000001.1"/>
</dbReference>
<proteinExistence type="predicted"/>